<evidence type="ECO:0000313" key="8">
    <source>
        <dbReference type="Proteomes" id="UP000789390"/>
    </source>
</evidence>
<feature type="compositionally biased region" description="Polar residues" evidence="3">
    <location>
        <begin position="309"/>
        <end position="329"/>
    </location>
</feature>
<dbReference type="InterPro" id="IPR003349">
    <property type="entry name" value="JmjN"/>
</dbReference>
<dbReference type="InterPro" id="IPR004198">
    <property type="entry name" value="Znf_C5HC2"/>
</dbReference>
<dbReference type="Proteomes" id="UP000789390">
    <property type="component" value="Unassembled WGS sequence"/>
</dbReference>
<feature type="compositionally biased region" description="Low complexity" evidence="3">
    <location>
        <begin position="240"/>
        <end position="257"/>
    </location>
</feature>
<dbReference type="InterPro" id="IPR001606">
    <property type="entry name" value="ARID_dom"/>
</dbReference>
<feature type="region of interest" description="Disordered" evidence="3">
    <location>
        <begin position="462"/>
        <end position="625"/>
    </location>
</feature>
<dbReference type="OrthoDB" id="8951118at2759"/>
<gene>
    <name evidence="7" type="ORF">DGAL_LOCUS4679</name>
</gene>
<dbReference type="GO" id="GO:0000785">
    <property type="term" value="C:chromatin"/>
    <property type="evidence" value="ECO:0007669"/>
    <property type="project" value="TreeGrafter"/>
</dbReference>
<feature type="compositionally biased region" description="Polar residues" evidence="3">
    <location>
        <begin position="396"/>
        <end position="407"/>
    </location>
</feature>
<feature type="compositionally biased region" description="Low complexity" evidence="3">
    <location>
        <begin position="536"/>
        <end position="548"/>
    </location>
</feature>
<feature type="compositionally biased region" description="Basic and acidic residues" evidence="3">
    <location>
        <begin position="360"/>
        <end position="393"/>
    </location>
</feature>
<evidence type="ECO:0000256" key="3">
    <source>
        <dbReference type="SAM" id="MobiDB-lite"/>
    </source>
</evidence>
<dbReference type="CDD" id="cd16870">
    <property type="entry name" value="ARID_JARD2"/>
    <property type="match status" value="1"/>
</dbReference>
<evidence type="ECO:0000259" key="4">
    <source>
        <dbReference type="PROSITE" id="PS51011"/>
    </source>
</evidence>
<dbReference type="PROSITE" id="PS51184">
    <property type="entry name" value="JMJC"/>
    <property type="match status" value="1"/>
</dbReference>
<dbReference type="SMART" id="SM00501">
    <property type="entry name" value="BRIGHT"/>
    <property type="match status" value="1"/>
</dbReference>
<feature type="region of interest" description="Disordered" evidence="3">
    <location>
        <begin position="197"/>
        <end position="434"/>
    </location>
</feature>
<dbReference type="SMART" id="SM01014">
    <property type="entry name" value="ARID"/>
    <property type="match status" value="1"/>
</dbReference>
<keyword evidence="2" id="KW-0539">Nucleus</keyword>
<dbReference type="SUPFAM" id="SSF51197">
    <property type="entry name" value="Clavaminate synthase-like"/>
    <property type="match status" value="1"/>
</dbReference>
<feature type="region of interest" description="Disordered" evidence="3">
    <location>
        <begin position="1133"/>
        <end position="1157"/>
    </location>
</feature>
<dbReference type="GO" id="GO:0005634">
    <property type="term" value="C:nucleus"/>
    <property type="evidence" value="ECO:0007669"/>
    <property type="project" value="UniProtKB-SubCell"/>
</dbReference>
<proteinExistence type="predicted"/>
<dbReference type="PROSITE" id="PS51011">
    <property type="entry name" value="ARID"/>
    <property type="match status" value="1"/>
</dbReference>
<feature type="domain" description="JmjC" evidence="6">
    <location>
        <begin position="907"/>
        <end position="1073"/>
    </location>
</feature>
<feature type="compositionally biased region" description="Basic residues" evidence="3">
    <location>
        <begin position="207"/>
        <end position="220"/>
    </location>
</feature>
<evidence type="ECO:0000256" key="2">
    <source>
        <dbReference type="ARBA" id="ARBA00023242"/>
    </source>
</evidence>
<dbReference type="FunFam" id="1.10.150.60:FF:000012">
    <property type="entry name" value="Blast:Protein Jumonji"/>
    <property type="match status" value="1"/>
</dbReference>
<dbReference type="PANTHER" id="PTHR10694">
    <property type="entry name" value="LYSINE-SPECIFIC DEMETHYLASE"/>
    <property type="match status" value="1"/>
</dbReference>
<dbReference type="Pfam" id="PF02928">
    <property type="entry name" value="zf-C5HC2"/>
    <property type="match status" value="1"/>
</dbReference>
<dbReference type="Pfam" id="PF02375">
    <property type="entry name" value="JmjN"/>
    <property type="match status" value="1"/>
</dbReference>
<dbReference type="SMART" id="SM00545">
    <property type="entry name" value="JmjN"/>
    <property type="match status" value="1"/>
</dbReference>
<feature type="domain" description="JmjN" evidence="5">
    <location>
        <begin position="648"/>
        <end position="689"/>
    </location>
</feature>
<comment type="caution">
    <text evidence="7">The sequence shown here is derived from an EMBL/GenBank/DDBJ whole genome shotgun (WGS) entry which is preliminary data.</text>
</comment>
<dbReference type="GO" id="GO:0003677">
    <property type="term" value="F:DNA binding"/>
    <property type="evidence" value="ECO:0007669"/>
    <property type="project" value="InterPro"/>
</dbReference>
<accession>A0A8J2RLQ3</accession>
<evidence type="ECO:0000259" key="5">
    <source>
        <dbReference type="PROSITE" id="PS51183"/>
    </source>
</evidence>
<evidence type="ECO:0000256" key="1">
    <source>
        <dbReference type="ARBA" id="ARBA00004123"/>
    </source>
</evidence>
<dbReference type="SMART" id="SM00558">
    <property type="entry name" value="JmjC"/>
    <property type="match status" value="1"/>
</dbReference>
<dbReference type="SUPFAM" id="SSF46774">
    <property type="entry name" value="ARID-like"/>
    <property type="match status" value="1"/>
</dbReference>
<dbReference type="EMBL" id="CAKKLH010000079">
    <property type="protein sequence ID" value="CAH0102286.1"/>
    <property type="molecule type" value="Genomic_DNA"/>
</dbReference>
<dbReference type="InterPro" id="IPR036431">
    <property type="entry name" value="ARID_dom_sf"/>
</dbReference>
<protein>
    <recommendedName>
        <fullName evidence="9">Jumonji/arid domain-containing protein</fullName>
    </recommendedName>
</protein>
<keyword evidence="8" id="KW-1185">Reference proteome</keyword>
<dbReference type="Gene3D" id="2.60.120.650">
    <property type="entry name" value="Cupin"/>
    <property type="match status" value="1"/>
</dbReference>
<dbReference type="GO" id="GO:0010468">
    <property type="term" value="P:regulation of gene expression"/>
    <property type="evidence" value="ECO:0007669"/>
    <property type="project" value="TreeGrafter"/>
</dbReference>
<evidence type="ECO:0000259" key="6">
    <source>
        <dbReference type="PROSITE" id="PS51184"/>
    </source>
</evidence>
<evidence type="ECO:0000313" key="7">
    <source>
        <dbReference type="EMBL" id="CAH0102286.1"/>
    </source>
</evidence>
<dbReference type="InterPro" id="IPR003347">
    <property type="entry name" value="JmjC_dom"/>
</dbReference>
<dbReference type="AlphaFoldDB" id="A0A8J2RLQ3"/>
<feature type="domain" description="ARID" evidence="4">
    <location>
        <begin position="712"/>
        <end position="804"/>
    </location>
</feature>
<comment type="subcellular location">
    <subcellularLocation>
        <location evidence="1">Nucleus</location>
    </subcellularLocation>
</comment>
<organism evidence="7 8">
    <name type="scientific">Daphnia galeata</name>
    <dbReference type="NCBI Taxonomy" id="27404"/>
    <lineage>
        <taxon>Eukaryota</taxon>
        <taxon>Metazoa</taxon>
        <taxon>Ecdysozoa</taxon>
        <taxon>Arthropoda</taxon>
        <taxon>Crustacea</taxon>
        <taxon>Branchiopoda</taxon>
        <taxon>Diplostraca</taxon>
        <taxon>Cladocera</taxon>
        <taxon>Anomopoda</taxon>
        <taxon>Daphniidae</taxon>
        <taxon>Daphnia</taxon>
    </lineage>
</organism>
<feature type="compositionally biased region" description="Basic and acidic residues" evidence="3">
    <location>
        <begin position="462"/>
        <end position="484"/>
    </location>
</feature>
<dbReference type="Pfam" id="PF01388">
    <property type="entry name" value="ARID"/>
    <property type="match status" value="1"/>
</dbReference>
<evidence type="ECO:0008006" key="9">
    <source>
        <dbReference type="Google" id="ProtNLM"/>
    </source>
</evidence>
<reference evidence="7" key="1">
    <citation type="submission" date="2021-11" db="EMBL/GenBank/DDBJ databases">
        <authorList>
            <person name="Schell T."/>
        </authorList>
    </citation>
    <scope>NUCLEOTIDE SEQUENCE</scope>
    <source>
        <strain evidence="7">M5</strain>
    </source>
</reference>
<dbReference type="PROSITE" id="PS51183">
    <property type="entry name" value="JMJN"/>
    <property type="match status" value="1"/>
</dbReference>
<dbReference type="PANTHER" id="PTHR10694:SF113">
    <property type="entry name" value="PROTEIN JUMONJI"/>
    <property type="match status" value="1"/>
</dbReference>
<dbReference type="Pfam" id="PF02373">
    <property type="entry name" value="JmjC"/>
    <property type="match status" value="1"/>
</dbReference>
<dbReference type="Gene3D" id="1.10.150.60">
    <property type="entry name" value="ARID DNA-binding domain"/>
    <property type="match status" value="1"/>
</dbReference>
<sequence length="1243" mass="139678">MLLKKKTKLAELRESGDTIEERKTKVHAQRKFAQGSPSFSFIRDREKENGALCTSTQSNPSVSVYHDSTHDVMPDVCPKTEDFLEFLCFRNCPGFLPESLNYFADPINHNFPNGVPSSESNIPTGNNTTKQENLNKVDTKQTESKVSTVSKLKPLKEISKGKKISTSGKKKIPVSRIHSSFRKTIVNSGIMTRMGRIKSCSDSASKSSRKQIIKNKKMRKSSPLPKRVATRSQLRKAEIESSSTSSDEASDSDATSSSDKKPSLVTVKKRKIAPSNTNVSSKSSRKNTTSNFQVVKTKTRGRKKEVSNIPVSKNTRQSAAKSYLVTPTHSPARKITKESVKTESIQLRKKSLLPEPKLSPAKEKSNSSPIKEKLKVSPIKEKSKASPEKEKRKISLSGSMKSESTTKMTREAAKKLKNQPVVVSPTRRPSRRTKEAATFFMTLIGQEEEFYSSELEDHNMLQYLKEEEMPPKKKIRVPVERKPEAPTSSPARAKRNSVELSVSPAKRRATILQEAAKRFTESQSSSSDTSDEEDSQSSSSSSHSSSSSSEEDTPVRSIRTRSFDPTQAAKCPSSNEESRKSRAIITRKKSSDQIQTTSVKMPKRLGPKKNSNLKTEKAEVSNRKRPTTIKRTVETPPLSYDLSSLIEAPVFYPNEKEFNDPIEYLEKIRPECERFGICRIVPPASFKPECQVADAMRFTANNQYIHRMFRRRGTNSRILQAIHRHLRELNIDYQPAPCIGGIEIDLPGLYEAVQDLGGPGHVLEKNLWAKVADTLKIPRGAQDRFSKLDTIYCKYLLPYATLSDEERRKLLQKVDSQLSRQSTDDEEDECIIEGSSIPLSTFYRVARNTLSIWFPNAISSATDTSVLDPAQVEASYWKLVTRRAAHVCVHSGNIDSGQSGYGFPCNKTSRHPWNLKVLTNNNGSILRSLGPVAGCTVPTLHVSMLFSSSCWYRDPHGLPWIDYLHTGADKIWYGVPSLQETVLKQAMNKLVPDLVKGDKSVWLSSDTVMVPPTMLADQKVSLSRTVQKSGQFVVVWPRAFTSSISAGYSVSESVCFAPVDWLPIGESCFKELRINNEPTVFSLQQLLWSIAHDNRSTVNVLKRVLPILKPGIDEEIQLRSSLRDFGVQQWKKLPNTSESNQRSDGKKRRMPSTNDEGDMECDVCQASLFFSRAECHSKADSPITWCLMHALQKIKDHPRVTQHVRVFYVHDEDELHQTVQVLHDHIRNKSLRRTASHQRSSTL</sequence>
<feature type="compositionally biased region" description="Low complexity" evidence="3">
    <location>
        <begin position="275"/>
        <end position="291"/>
    </location>
</feature>
<name>A0A8J2RLQ3_9CRUS</name>
<dbReference type="GO" id="GO:0006338">
    <property type="term" value="P:chromatin remodeling"/>
    <property type="evidence" value="ECO:0007669"/>
    <property type="project" value="TreeGrafter"/>
</dbReference>